<dbReference type="Gene3D" id="1.10.1740.10">
    <property type="match status" value="1"/>
</dbReference>
<dbReference type="Proteomes" id="UP000007590">
    <property type="component" value="Chromosome"/>
</dbReference>
<dbReference type="GO" id="GO:0016987">
    <property type="term" value="F:sigma factor activity"/>
    <property type="evidence" value="ECO:0007669"/>
    <property type="project" value="InterPro"/>
</dbReference>
<comment type="subunit">
    <text evidence="1">Interacts transiently with the RNA polymerase catalytic core formed by RpoA, RpoB, RpoC and RpoZ (2 alpha, 1 beta, 1 beta' and 1 omega subunit) to form the RNA polymerase holoenzyme that can initiate transcription.</text>
</comment>
<dbReference type="InterPro" id="IPR013249">
    <property type="entry name" value="RNA_pol_sigma70_r4_t2"/>
</dbReference>
<dbReference type="EMBL" id="CP003349">
    <property type="protein sequence ID" value="AFD08681.1"/>
    <property type="molecule type" value="Genomic_DNA"/>
</dbReference>
<feature type="domain" description="RNA polymerase sigma factor 70 region 4 type 2" evidence="3">
    <location>
        <begin position="99"/>
        <end position="145"/>
    </location>
</feature>
<sequence length="277" mass="31569">MKDYHKLLFPYAYNILGSSDDAKDAVQDVLVNYVTLPKEVIQNEKAFLVKSVVNRALTMRTRSRKFTHEDVWLPEPIATERADTNTNLKDILSYSMLILLEQLTAKERAVFILKEAFDYSHQEISEVLSSTVEHSRKLFSRAKNKIKPNEHPRLTVTAKLSANLLDNFIGVIRNRDIAGLESLITKDIAFYADGGKTLNVTKKLCIGANAVVDLLLYVYHTYQAGLTIIPSEINHQPALLYYDNDKLINCQVFELTDDNSIRQISNILDPEKIKRII</sequence>
<dbReference type="OrthoDB" id="3211555at2"/>
<evidence type="ECO:0000313" key="4">
    <source>
        <dbReference type="EMBL" id="AFD08681.1"/>
    </source>
</evidence>
<keyword evidence="5" id="KW-1185">Reference proteome</keyword>
<dbReference type="RefSeq" id="WP_014681904.1">
    <property type="nucleotide sequence ID" value="NC_017770.1"/>
</dbReference>
<dbReference type="InterPro" id="IPR032710">
    <property type="entry name" value="NTF2-like_dom_sf"/>
</dbReference>
<dbReference type="SUPFAM" id="SSF54427">
    <property type="entry name" value="NTF2-like"/>
    <property type="match status" value="1"/>
</dbReference>
<evidence type="ECO:0000313" key="5">
    <source>
        <dbReference type="Proteomes" id="UP000007590"/>
    </source>
</evidence>
<dbReference type="Pfam" id="PF04542">
    <property type="entry name" value="Sigma70_r2"/>
    <property type="match status" value="1"/>
</dbReference>
<dbReference type="InterPro" id="IPR036388">
    <property type="entry name" value="WH-like_DNA-bd_sf"/>
</dbReference>
<accession>H8KLV3</accession>
<dbReference type="SUPFAM" id="SSF88946">
    <property type="entry name" value="Sigma2 domain of RNA polymerase sigma factors"/>
    <property type="match status" value="1"/>
</dbReference>
<gene>
    <name evidence="4" type="ordered locus">Solca_3677</name>
</gene>
<dbReference type="Pfam" id="PF08281">
    <property type="entry name" value="Sigma70_r4_2"/>
    <property type="match status" value="1"/>
</dbReference>
<proteinExistence type="predicted"/>
<dbReference type="KEGG" id="scn:Solca_3677"/>
<dbReference type="AlphaFoldDB" id="H8KLV3"/>
<dbReference type="NCBIfam" id="TIGR02937">
    <property type="entry name" value="sigma70-ECF"/>
    <property type="match status" value="1"/>
</dbReference>
<dbReference type="eggNOG" id="COG1595">
    <property type="taxonomic scope" value="Bacteria"/>
</dbReference>
<dbReference type="InterPro" id="IPR013324">
    <property type="entry name" value="RNA_pol_sigma_r3/r4-like"/>
</dbReference>
<dbReference type="SUPFAM" id="SSF88659">
    <property type="entry name" value="Sigma3 and sigma4 domains of RNA polymerase sigma factors"/>
    <property type="match status" value="1"/>
</dbReference>
<dbReference type="PANTHER" id="PTHR30173">
    <property type="entry name" value="SIGMA 19 FACTOR"/>
    <property type="match status" value="1"/>
</dbReference>
<dbReference type="InterPro" id="IPR014284">
    <property type="entry name" value="RNA_pol_sigma-70_dom"/>
</dbReference>
<dbReference type="Gene3D" id="1.10.10.10">
    <property type="entry name" value="Winged helix-like DNA-binding domain superfamily/Winged helix DNA-binding domain"/>
    <property type="match status" value="1"/>
</dbReference>
<name>H8KLV3_SOLCM</name>
<evidence type="ECO:0000256" key="1">
    <source>
        <dbReference type="ARBA" id="ARBA00011344"/>
    </source>
</evidence>
<dbReference type="STRING" id="929556.Solca_3677"/>
<dbReference type="GO" id="GO:0006352">
    <property type="term" value="P:DNA-templated transcription initiation"/>
    <property type="evidence" value="ECO:0007669"/>
    <property type="project" value="InterPro"/>
</dbReference>
<feature type="domain" description="RNA polymerase sigma-70 region 2" evidence="2">
    <location>
        <begin position="2"/>
        <end position="64"/>
    </location>
</feature>
<dbReference type="InterPro" id="IPR052704">
    <property type="entry name" value="ECF_Sigma-70_Domain"/>
</dbReference>
<dbReference type="InterPro" id="IPR013325">
    <property type="entry name" value="RNA_pol_sigma_r2"/>
</dbReference>
<dbReference type="PANTHER" id="PTHR30173:SF36">
    <property type="entry name" value="ECF RNA POLYMERASE SIGMA FACTOR SIGJ"/>
    <property type="match status" value="1"/>
</dbReference>
<organism evidence="4 5">
    <name type="scientific">Solitalea canadensis (strain ATCC 29591 / DSM 3403 / JCM 21819 / LMG 8368 / NBRC 15130 / NCIMB 12057 / USAM 9D)</name>
    <name type="common">Flexibacter canadensis</name>
    <dbReference type="NCBI Taxonomy" id="929556"/>
    <lineage>
        <taxon>Bacteria</taxon>
        <taxon>Pseudomonadati</taxon>
        <taxon>Bacteroidota</taxon>
        <taxon>Sphingobacteriia</taxon>
        <taxon>Sphingobacteriales</taxon>
        <taxon>Sphingobacteriaceae</taxon>
        <taxon>Solitalea</taxon>
    </lineage>
</organism>
<evidence type="ECO:0000259" key="3">
    <source>
        <dbReference type="Pfam" id="PF08281"/>
    </source>
</evidence>
<dbReference type="InterPro" id="IPR007627">
    <property type="entry name" value="RNA_pol_sigma70_r2"/>
</dbReference>
<dbReference type="GO" id="GO:0003677">
    <property type="term" value="F:DNA binding"/>
    <property type="evidence" value="ECO:0007669"/>
    <property type="project" value="InterPro"/>
</dbReference>
<dbReference type="HOGENOM" id="CLU_047691_22_0_10"/>
<evidence type="ECO:0000259" key="2">
    <source>
        <dbReference type="Pfam" id="PF04542"/>
    </source>
</evidence>
<reference evidence="4" key="1">
    <citation type="submission" date="2012-02" db="EMBL/GenBank/DDBJ databases">
        <title>The complete genome of Solitalea canadensis DSM 3403.</title>
        <authorList>
            <consortium name="US DOE Joint Genome Institute (JGI-PGF)"/>
            <person name="Lucas S."/>
            <person name="Copeland A."/>
            <person name="Lapidus A."/>
            <person name="Glavina del Rio T."/>
            <person name="Dalin E."/>
            <person name="Tice H."/>
            <person name="Bruce D."/>
            <person name="Goodwin L."/>
            <person name="Pitluck S."/>
            <person name="Peters L."/>
            <person name="Ovchinnikova G."/>
            <person name="Lu M."/>
            <person name="Kyrpides N."/>
            <person name="Mavromatis K."/>
            <person name="Ivanova N."/>
            <person name="Brettin T."/>
            <person name="Detter J.C."/>
            <person name="Han C."/>
            <person name="Larimer F."/>
            <person name="Land M."/>
            <person name="Hauser L."/>
            <person name="Markowitz V."/>
            <person name="Cheng J.-F."/>
            <person name="Hugenholtz P."/>
            <person name="Woyke T."/>
            <person name="Wu D."/>
            <person name="Spring S."/>
            <person name="Schroeder M."/>
            <person name="Kopitz M."/>
            <person name="Brambilla E."/>
            <person name="Klenk H.-P."/>
            <person name="Eisen J.A."/>
        </authorList>
    </citation>
    <scope>NUCLEOTIDE SEQUENCE</scope>
    <source>
        <strain evidence="4">DSM 3403</strain>
    </source>
</reference>
<protein>
    <submittedName>
        <fullName evidence="4">RNA polymerase sigma factor, sigma-70 family</fullName>
    </submittedName>
</protein>